<dbReference type="PANTHER" id="PTHR30289">
    <property type="entry name" value="UNCHARACTERIZED PROTEIN YBCL-RELATED"/>
    <property type="match status" value="1"/>
</dbReference>
<evidence type="ECO:0000313" key="2">
    <source>
        <dbReference type="Proteomes" id="UP001055553"/>
    </source>
</evidence>
<organism evidence="1 2">
    <name type="scientific">Nanobdella aerobiophila</name>
    <dbReference type="NCBI Taxonomy" id="2586965"/>
    <lineage>
        <taxon>Archaea</taxon>
        <taxon>Nanobdellota</taxon>
        <taxon>Nanobdellia</taxon>
        <taxon>Nanobdellales</taxon>
        <taxon>Nanobdellaceae</taxon>
        <taxon>Nanobdella</taxon>
    </lineage>
</organism>
<dbReference type="Proteomes" id="UP001055553">
    <property type="component" value="Chromosome"/>
</dbReference>
<dbReference type="AlphaFoldDB" id="A0A915WSN0"/>
<sequence length="167" mass="19257">MNLLNIKIRDDTKIINVYSSAFKNMEFIPKEYTCEGENKSFGIYINDIPEETKSILLLLEDPDAPGGIFTHWILYIKGKVNNIPENIEKTRSIKISGIECIQGINDFNKIGYLGPCPPRGDKEHRYYTIVLLLNKIIEPGYDINDFLKNINEENIIGYGYFIGLYKR</sequence>
<keyword evidence="2" id="KW-1185">Reference proteome</keyword>
<gene>
    <name evidence="1" type="ORF">MJ1_0325</name>
</gene>
<dbReference type="Pfam" id="PF01161">
    <property type="entry name" value="PBP"/>
    <property type="match status" value="1"/>
</dbReference>
<dbReference type="SUPFAM" id="SSF49777">
    <property type="entry name" value="PEBP-like"/>
    <property type="match status" value="1"/>
</dbReference>
<dbReference type="NCBIfam" id="TIGR00481">
    <property type="entry name" value="YbhB/YbcL family Raf kinase inhibitor-like protein"/>
    <property type="match status" value="1"/>
</dbReference>
<dbReference type="InterPro" id="IPR008914">
    <property type="entry name" value="PEBP"/>
</dbReference>
<dbReference type="InterPro" id="IPR005247">
    <property type="entry name" value="YbhB_YbcL/LppC-like"/>
</dbReference>
<dbReference type="RefSeq" id="WP_258393520.1">
    <property type="nucleotide sequence ID" value="NZ_AP019769.1"/>
</dbReference>
<dbReference type="Gene3D" id="3.90.280.10">
    <property type="entry name" value="PEBP-like"/>
    <property type="match status" value="1"/>
</dbReference>
<accession>A0A915WSN0</accession>
<reference evidence="2" key="1">
    <citation type="journal article" date="2022" name="Int. J. Syst. Evol. Microbiol.">
        <title>Nanobdella aerobiophila gen. nov., sp. nov., a thermoacidophilic, obligate ectosymbiotic archaeon, and proposal of Nanobdellaceae fam. nov., Nanobdellales ord. nov. and Nanobdellia class. nov.</title>
        <authorList>
            <person name="Kato S."/>
            <person name="Ogasawara A."/>
            <person name="Itoh T."/>
            <person name="Sakai H.D."/>
            <person name="Shimizu M."/>
            <person name="Yuki M."/>
            <person name="Kaneko M."/>
            <person name="Takashina T."/>
            <person name="Ohkuma M."/>
        </authorList>
    </citation>
    <scope>NUCLEOTIDE SEQUENCE [LARGE SCALE GENOMIC DNA]</scope>
    <source>
        <strain evidence="2">MJ1</strain>
    </source>
</reference>
<dbReference type="PANTHER" id="PTHR30289:SF1">
    <property type="entry name" value="PEBP (PHOSPHATIDYLETHANOLAMINE-BINDING PROTEIN) FAMILY PROTEIN"/>
    <property type="match status" value="1"/>
</dbReference>
<dbReference type="CDD" id="cd00865">
    <property type="entry name" value="PEBP_bact_arch"/>
    <property type="match status" value="1"/>
</dbReference>
<protein>
    <submittedName>
        <fullName evidence="1">Phosphatidylethanolamine-binding protein</fullName>
    </submittedName>
</protein>
<evidence type="ECO:0000313" key="1">
    <source>
        <dbReference type="EMBL" id="BBL45490.1"/>
    </source>
</evidence>
<dbReference type="KEGG" id="naer:MJ1_0325"/>
<proteinExistence type="predicted"/>
<dbReference type="EMBL" id="AP019769">
    <property type="protein sequence ID" value="BBL45490.1"/>
    <property type="molecule type" value="Genomic_DNA"/>
</dbReference>
<name>A0A915WSN0_9ARCH</name>
<dbReference type="GeneID" id="74568276"/>
<dbReference type="InterPro" id="IPR036610">
    <property type="entry name" value="PEBP-like_sf"/>
</dbReference>